<accession>A0A382K9B2</accession>
<proteinExistence type="predicted"/>
<gene>
    <name evidence="1" type="ORF">METZ01_LOCUS273430</name>
</gene>
<dbReference type="EMBL" id="UINC01078992">
    <property type="protein sequence ID" value="SVC20576.1"/>
    <property type="molecule type" value="Genomic_DNA"/>
</dbReference>
<name>A0A382K9B2_9ZZZZ</name>
<organism evidence="1">
    <name type="scientific">marine metagenome</name>
    <dbReference type="NCBI Taxonomy" id="408172"/>
    <lineage>
        <taxon>unclassified sequences</taxon>
        <taxon>metagenomes</taxon>
        <taxon>ecological metagenomes</taxon>
    </lineage>
</organism>
<feature type="non-terminal residue" evidence="1">
    <location>
        <position position="79"/>
    </location>
</feature>
<protein>
    <submittedName>
        <fullName evidence="1">Uncharacterized protein</fullName>
    </submittedName>
</protein>
<reference evidence="1" key="1">
    <citation type="submission" date="2018-05" db="EMBL/GenBank/DDBJ databases">
        <authorList>
            <person name="Lanie J.A."/>
            <person name="Ng W.-L."/>
            <person name="Kazmierczak K.M."/>
            <person name="Andrzejewski T.M."/>
            <person name="Davidsen T.M."/>
            <person name="Wayne K.J."/>
            <person name="Tettelin H."/>
            <person name="Glass J.I."/>
            <person name="Rusch D."/>
            <person name="Podicherti R."/>
            <person name="Tsui H.-C.T."/>
            <person name="Winkler M.E."/>
        </authorList>
    </citation>
    <scope>NUCLEOTIDE SEQUENCE</scope>
</reference>
<dbReference type="AlphaFoldDB" id="A0A382K9B2"/>
<sequence>MLFHITAQHDHLSCGGVAARREGHAADFQREWGRWMESNDKIKVLAVYQNRHAHRAMSRVAAETYEDVSTFNNPFKGIG</sequence>
<evidence type="ECO:0000313" key="1">
    <source>
        <dbReference type="EMBL" id="SVC20576.1"/>
    </source>
</evidence>